<dbReference type="NCBIfam" id="NF045666">
    <property type="entry name" value="DVU1553_fam_AMP"/>
    <property type="match status" value="1"/>
</dbReference>
<evidence type="ECO:0000259" key="1">
    <source>
        <dbReference type="Pfam" id="PF00501"/>
    </source>
</evidence>
<dbReference type="RefSeq" id="WP_179236378.1">
    <property type="nucleotide sequence ID" value="NZ_JACBNQ010000001.1"/>
</dbReference>
<dbReference type="InterPro" id="IPR053158">
    <property type="entry name" value="CapK_Type1_Caps_Biosynth"/>
</dbReference>
<protein>
    <submittedName>
        <fullName evidence="2">Phenylacetate--CoA ligase family protein</fullName>
    </submittedName>
</protein>
<comment type="caution">
    <text evidence="2">The sequence shown here is derived from an EMBL/GenBank/DDBJ whole genome shotgun (WGS) entry which is preliminary data.</text>
</comment>
<dbReference type="PANTHER" id="PTHR36932">
    <property type="entry name" value="CAPSULAR POLYSACCHARIDE BIOSYNTHESIS PROTEIN"/>
    <property type="match status" value="1"/>
</dbReference>
<feature type="domain" description="AMP-dependent synthetase/ligase" evidence="1">
    <location>
        <begin position="93"/>
        <end position="257"/>
    </location>
</feature>
<gene>
    <name evidence="2" type="ORF">HZF24_00930</name>
</gene>
<dbReference type="AlphaFoldDB" id="A0A974GUV7"/>
<evidence type="ECO:0000313" key="2">
    <source>
        <dbReference type="EMBL" id="NYB72697.1"/>
    </source>
</evidence>
<dbReference type="Pfam" id="PF00501">
    <property type="entry name" value="AMP-binding"/>
    <property type="match status" value="1"/>
</dbReference>
<dbReference type="InterPro" id="IPR042099">
    <property type="entry name" value="ANL_N_sf"/>
</dbReference>
<dbReference type="SUPFAM" id="SSF56801">
    <property type="entry name" value="Acetyl-CoA synthetase-like"/>
    <property type="match status" value="1"/>
</dbReference>
<dbReference type="EMBL" id="JACBNQ010000001">
    <property type="protein sequence ID" value="NYB72697.1"/>
    <property type="molecule type" value="Genomic_DNA"/>
</dbReference>
<dbReference type="PANTHER" id="PTHR36932:SF1">
    <property type="entry name" value="CAPSULAR POLYSACCHARIDE BIOSYNTHESIS PROTEIN"/>
    <property type="match status" value="1"/>
</dbReference>
<reference evidence="2" key="1">
    <citation type="submission" date="2020-07" db="EMBL/GenBank/DDBJ databases">
        <title>Genomic analysis of a strain of Sedimentibacter Hydroxybenzoicus DSM7310.</title>
        <authorList>
            <person name="Ma S."/>
        </authorList>
    </citation>
    <scope>NUCLEOTIDE SEQUENCE</scope>
    <source>
        <strain evidence="2">DSM 7310</strain>
    </source>
</reference>
<dbReference type="GO" id="GO:0016874">
    <property type="term" value="F:ligase activity"/>
    <property type="evidence" value="ECO:0007669"/>
    <property type="project" value="UniProtKB-KW"/>
</dbReference>
<dbReference type="InterPro" id="IPR000873">
    <property type="entry name" value="AMP-dep_synth/lig_dom"/>
</dbReference>
<evidence type="ECO:0000313" key="3">
    <source>
        <dbReference type="Proteomes" id="UP000611629"/>
    </source>
</evidence>
<proteinExistence type="predicted"/>
<accession>A0A974GUV7</accession>
<organism evidence="2 3">
    <name type="scientific">Sedimentibacter hydroxybenzoicus DSM 7310</name>
    <dbReference type="NCBI Taxonomy" id="1123245"/>
    <lineage>
        <taxon>Bacteria</taxon>
        <taxon>Bacillati</taxon>
        <taxon>Bacillota</taxon>
        <taxon>Tissierellia</taxon>
        <taxon>Sedimentibacter</taxon>
    </lineage>
</organism>
<name>A0A974GUV7_SEDHY</name>
<dbReference type="Proteomes" id="UP000611629">
    <property type="component" value="Unassembled WGS sequence"/>
</dbReference>
<sequence length="432" mass="49579">MKDIIKQSPVDYWIANRLGIEIKNLTQDKLFNIQLDAFRETVKYVKRESKYYKKLFSNIEPEDIKTKKDIQNMPLTCEQDFMGNEKEFLCVSQREINRVVTVHTTGTTGRQKRIYFSERDQLSTIEFMRVGFSTMIRPNDAMLVMMSGGTEGSIGRSVEYALDKSGIKTNVYGSIVNVRDAYENLISFKPNIIVGIPHQIRALSKYGQKFDNPEAKYINSVLLSADDIPESLRKRISSLWDCKVFNHYGMTEFGIAGGVECEGFSGYHTRDLDLYFEIINEDENGIGEIVFTTLNREGMPLIRYKTGDVGKFTETECPCGSKLKRIERVYGRKRNIIKLFDGGELHLSEIGNAVFYEDNIVDYECTVRNSELVIEVKIFPEDEVDINTILNKLKQIDTIDNAIKNGLKIEIKILHSIYFPEDGNIKNTVVFQ</sequence>
<keyword evidence="3" id="KW-1185">Reference proteome</keyword>
<keyword evidence="2" id="KW-0436">Ligase</keyword>
<dbReference type="Gene3D" id="3.40.50.12780">
    <property type="entry name" value="N-terminal domain of ligase-like"/>
    <property type="match status" value="1"/>
</dbReference>